<dbReference type="InterPro" id="IPR011047">
    <property type="entry name" value="Quinoprotein_ADH-like_sf"/>
</dbReference>
<proteinExistence type="predicted"/>
<dbReference type="Proteomes" id="UP001321542">
    <property type="component" value="Chromosome"/>
</dbReference>
<evidence type="ECO:0000313" key="4">
    <source>
        <dbReference type="Proteomes" id="UP001321542"/>
    </source>
</evidence>
<sequence length="440" mass="46683">MAEKQTGGDIRQTVETKPKSSEGSLAVRYAIDDLGIKAYYTSPGTWATDKVFVKSVGPGITALGIGSGKQAWKTSLPGPVCGATRHVTADNRTAVAFKSEPMVGDSMSAPGNAETSCDSLAFIDLDTGEKLWQGKLLLPGDGTTFDVRVTMTRGTVVAARYGGSVAFDMASGRRLWSTRPPDRTACEDIGYAGGKGLLALVQCGNSETTKYKVQKVAPRTGKRQWTYEVSPGIEFVNLVSAAPPVIAVAAGKEEITDLIVLDDRGAKRSSVTVSSSRFVTACDPGVESLIETCDGVVVGDTQLFVATKQRGYDGETAEGEAANEIVAFDLATGKSGVKFDGKVGRPIYPLRMSADRLITYRQGGTYTPSAVVAIDPSSGEESVLLLFPATDELFDWESGYTGLIYEQGRFFMFTRTVQGPTDKSEAGKEALVALGYESTG</sequence>
<evidence type="ECO:0000259" key="2">
    <source>
        <dbReference type="Pfam" id="PF13360"/>
    </source>
</evidence>
<gene>
    <name evidence="3" type="ORF">SGFS_038120</name>
</gene>
<feature type="region of interest" description="Disordered" evidence="1">
    <location>
        <begin position="1"/>
        <end position="22"/>
    </location>
</feature>
<dbReference type="PANTHER" id="PTHR34512">
    <property type="entry name" value="CELL SURFACE PROTEIN"/>
    <property type="match status" value="1"/>
</dbReference>
<dbReference type="InterPro" id="IPR015943">
    <property type="entry name" value="WD40/YVTN_repeat-like_dom_sf"/>
</dbReference>
<keyword evidence="4" id="KW-1185">Reference proteome</keyword>
<dbReference type="Gene3D" id="2.130.10.10">
    <property type="entry name" value="YVTN repeat-like/Quinoprotein amine dehydrogenase"/>
    <property type="match status" value="1"/>
</dbReference>
<reference evidence="3 4" key="1">
    <citation type="journal article" date="2010" name="ChemBioChem">
        <title>Cloning and characterization of the biosynthetic gene cluster of 16-membered macrolide antibiotic FD-891: involvement of a dual functional cytochrome P450 monooxygenase catalyzing epoxidation and hydroxylation.</title>
        <authorList>
            <person name="Kudo F."/>
            <person name="Motegi A."/>
            <person name="Mizoue K."/>
            <person name="Eguchi T."/>
        </authorList>
    </citation>
    <scope>NUCLEOTIDE SEQUENCE [LARGE SCALE GENOMIC DNA]</scope>
    <source>
        <strain evidence="3 4">A-8890</strain>
    </source>
</reference>
<dbReference type="EMBL" id="AP018448">
    <property type="protein sequence ID" value="BBC32518.1"/>
    <property type="molecule type" value="Genomic_DNA"/>
</dbReference>
<feature type="domain" description="Pyrrolo-quinoline quinone repeat" evidence="2">
    <location>
        <begin position="120"/>
        <end position="336"/>
    </location>
</feature>
<protein>
    <recommendedName>
        <fullName evidence="2">Pyrrolo-quinoline quinone repeat domain-containing protein</fullName>
    </recommendedName>
</protein>
<organism evidence="3 4">
    <name type="scientific">Streptomyces graminofaciens</name>
    <dbReference type="NCBI Taxonomy" id="68212"/>
    <lineage>
        <taxon>Bacteria</taxon>
        <taxon>Bacillati</taxon>
        <taxon>Actinomycetota</taxon>
        <taxon>Actinomycetes</taxon>
        <taxon>Kitasatosporales</taxon>
        <taxon>Streptomycetaceae</taxon>
        <taxon>Streptomyces</taxon>
    </lineage>
</organism>
<accession>A0ABM7F970</accession>
<name>A0ABM7F970_9ACTN</name>
<dbReference type="RefSeq" id="WP_286251683.1">
    <property type="nucleotide sequence ID" value="NZ_AP018448.1"/>
</dbReference>
<dbReference type="PANTHER" id="PTHR34512:SF30">
    <property type="entry name" value="OUTER MEMBRANE PROTEIN ASSEMBLY FACTOR BAMB"/>
    <property type="match status" value="1"/>
</dbReference>
<reference evidence="3 4" key="2">
    <citation type="journal article" date="2023" name="ChemBioChem">
        <title>Acyltransferase Domain Exchange between Two Independent Type I Polyketide Synthases in the Same Producer Strain of Macrolide Antibiotics.</title>
        <authorList>
            <person name="Kudo F."/>
            <person name="Kishikawa K."/>
            <person name="Tsuboi K."/>
            <person name="Kido T."/>
            <person name="Usui T."/>
            <person name="Hashimoto J."/>
            <person name="Shin-Ya K."/>
            <person name="Miyanaga A."/>
            <person name="Eguchi T."/>
        </authorList>
    </citation>
    <scope>NUCLEOTIDE SEQUENCE [LARGE SCALE GENOMIC DNA]</scope>
    <source>
        <strain evidence="3 4">A-8890</strain>
    </source>
</reference>
<dbReference type="InterPro" id="IPR002372">
    <property type="entry name" value="PQQ_rpt_dom"/>
</dbReference>
<dbReference type="SUPFAM" id="SSF50998">
    <property type="entry name" value="Quinoprotein alcohol dehydrogenase-like"/>
    <property type="match status" value="1"/>
</dbReference>
<evidence type="ECO:0000313" key="3">
    <source>
        <dbReference type="EMBL" id="BBC32518.1"/>
    </source>
</evidence>
<evidence type="ECO:0000256" key="1">
    <source>
        <dbReference type="SAM" id="MobiDB-lite"/>
    </source>
</evidence>
<dbReference type="Pfam" id="PF13360">
    <property type="entry name" value="PQQ_2"/>
    <property type="match status" value="1"/>
</dbReference>